<evidence type="ECO:0000313" key="2">
    <source>
        <dbReference type="EMBL" id="HIQ70919.1"/>
    </source>
</evidence>
<dbReference type="InterPro" id="IPR050266">
    <property type="entry name" value="AB_hydrolase_sf"/>
</dbReference>
<dbReference type="PANTHER" id="PTHR43798">
    <property type="entry name" value="MONOACYLGLYCEROL LIPASE"/>
    <property type="match status" value="1"/>
</dbReference>
<dbReference type="PRINTS" id="PR00111">
    <property type="entry name" value="ABHYDROLASE"/>
</dbReference>
<keyword evidence="2" id="KW-0378">Hydrolase</keyword>
<dbReference type="EMBL" id="DVFJ01000006">
    <property type="protein sequence ID" value="HIQ70919.1"/>
    <property type="molecule type" value="Genomic_DNA"/>
</dbReference>
<evidence type="ECO:0000313" key="3">
    <source>
        <dbReference type="Proteomes" id="UP000886887"/>
    </source>
</evidence>
<protein>
    <submittedName>
        <fullName evidence="2">Alpha/beta hydrolase</fullName>
    </submittedName>
</protein>
<dbReference type="Gene3D" id="3.40.50.1820">
    <property type="entry name" value="alpha/beta hydrolase"/>
    <property type="match status" value="1"/>
</dbReference>
<dbReference type="SUPFAM" id="SSF53474">
    <property type="entry name" value="alpha/beta-Hydrolases"/>
    <property type="match status" value="1"/>
</dbReference>
<dbReference type="AlphaFoldDB" id="A0A9D0Z857"/>
<dbReference type="Proteomes" id="UP000886887">
    <property type="component" value="Unassembled WGS sequence"/>
</dbReference>
<organism evidence="2 3">
    <name type="scientific">Candidatus Onthenecus intestinigallinarum</name>
    <dbReference type="NCBI Taxonomy" id="2840875"/>
    <lineage>
        <taxon>Bacteria</taxon>
        <taxon>Bacillati</taxon>
        <taxon>Bacillota</taxon>
        <taxon>Clostridia</taxon>
        <taxon>Eubacteriales</taxon>
        <taxon>Candidatus Onthenecus</taxon>
    </lineage>
</organism>
<evidence type="ECO:0000259" key="1">
    <source>
        <dbReference type="Pfam" id="PF00561"/>
    </source>
</evidence>
<dbReference type="GO" id="GO:0016020">
    <property type="term" value="C:membrane"/>
    <property type="evidence" value="ECO:0007669"/>
    <property type="project" value="TreeGrafter"/>
</dbReference>
<sequence>MFLELSGVKIYVQQRGQGPDVLLLHGWGCSTQLMDGVADALAGGMRVTSFDFPGHGRSGRPPKPWGVPEFAELTRELIERLGLAPCDIVAHSFGGRVTLWLASEHPELVRRVVLTGGAGLRAEPDEKSKARARAYRRLRTAAEALGRVPGLRGVSERLREALVQRYGSADYRALDPEMRKTFVRVVGQDLRPCLPRVQAPTLLYWGDADEATPLWMGKTMEREIPDAGLVTVPGTHFAYLERLGEFTRIVRCFLEDRKEERP</sequence>
<name>A0A9D0Z857_9FIRM</name>
<feature type="domain" description="AB hydrolase-1" evidence="1">
    <location>
        <begin position="21"/>
        <end position="242"/>
    </location>
</feature>
<dbReference type="PANTHER" id="PTHR43798:SF33">
    <property type="entry name" value="HYDROLASE, PUTATIVE (AFU_ORTHOLOGUE AFUA_2G14860)-RELATED"/>
    <property type="match status" value="1"/>
</dbReference>
<proteinExistence type="predicted"/>
<dbReference type="InterPro" id="IPR000073">
    <property type="entry name" value="AB_hydrolase_1"/>
</dbReference>
<dbReference type="InterPro" id="IPR029058">
    <property type="entry name" value="AB_hydrolase_fold"/>
</dbReference>
<comment type="caution">
    <text evidence="2">The sequence shown here is derived from an EMBL/GenBank/DDBJ whole genome shotgun (WGS) entry which is preliminary data.</text>
</comment>
<reference evidence="2" key="2">
    <citation type="journal article" date="2021" name="PeerJ">
        <title>Extensive microbial diversity within the chicken gut microbiome revealed by metagenomics and culture.</title>
        <authorList>
            <person name="Gilroy R."/>
            <person name="Ravi A."/>
            <person name="Getino M."/>
            <person name="Pursley I."/>
            <person name="Horton D.L."/>
            <person name="Alikhan N.F."/>
            <person name="Baker D."/>
            <person name="Gharbi K."/>
            <person name="Hall N."/>
            <person name="Watson M."/>
            <person name="Adriaenssens E.M."/>
            <person name="Foster-Nyarko E."/>
            <person name="Jarju S."/>
            <person name="Secka A."/>
            <person name="Antonio M."/>
            <person name="Oren A."/>
            <person name="Chaudhuri R.R."/>
            <person name="La Ragione R."/>
            <person name="Hildebrand F."/>
            <person name="Pallen M.J."/>
        </authorList>
    </citation>
    <scope>NUCLEOTIDE SEQUENCE</scope>
    <source>
        <strain evidence="2">ChiSxjej2B14-6234</strain>
    </source>
</reference>
<reference evidence="2" key="1">
    <citation type="submission" date="2020-10" db="EMBL/GenBank/DDBJ databases">
        <authorList>
            <person name="Gilroy R."/>
        </authorList>
    </citation>
    <scope>NUCLEOTIDE SEQUENCE</scope>
    <source>
        <strain evidence="2">ChiSxjej2B14-6234</strain>
    </source>
</reference>
<accession>A0A9D0Z857</accession>
<dbReference type="GO" id="GO:0016787">
    <property type="term" value="F:hydrolase activity"/>
    <property type="evidence" value="ECO:0007669"/>
    <property type="project" value="UniProtKB-KW"/>
</dbReference>
<gene>
    <name evidence="2" type="ORF">IAB73_01755</name>
</gene>
<dbReference type="Pfam" id="PF00561">
    <property type="entry name" value="Abhydrolase_1"/>
    <property type="match status" value="1"/>
</dbReference>